<accession>A0ABY4EI68</accession>
<evidence type="ECO:0000313" key="2">
    <source>
        <dbReference type="Proteomes" id="UP000831787"/>
    </source>
</evidence>
<keyword evidence="2" id="KW-1185">Reference proteome</keyword>
<protein>
    <recommendedName>
        <fullName evidence="3">Lipoprotein</fullName>
    </recommendedName>
</protein>
<dbReference type="PROSITE" id="PS51257">
    <property type="entry name" value="PROKAR_LIPOPROTEIN"/>
    <property type="match status" value="1"/>
</dbReference>
<organism evidence="1 2">
    <name type="scientific">Halobacillus salinarum</name>
    <dbReference type="NCBI Taxonomy" id="2932257"/>
    <lineage>
        <taxon>Bacteria</taxon>
        <taxon>Bacillati</taxon>
        <taxon>Bacillota</taxon>
        <taxon>Bacilli</taxon>
        <taxon>Bacillales</taxon>
        <taxon>Bacillaceae</taxon>
        <taxon>Halobacillus</taxon>
    </lineage>
</organism>
<reference evidence="1 2" key="1">
    <citation type="submission" date="2022-04" db="EMBL/GenBank/DDBJ databases">
        <title>Halobacillus sp. isolated from saltern.</title>
        <authorList>
            <person name="Won M."/>
            <person name="Lee C.-M."/>
            <person name="Woen H.-Y."/>
            <person name="Kwon S.-W."/>
        </authorList>
    </citation>
    <scope>NUCLEOTIDE SEQUENCE [LARGE SCALE GENOMIC DNA]</scope>
    <source>
        <strain evidence="1 2">SSBR10-3</strain>
    </source>
</reference>
<dbReference type="RefSeq" id="WP_244708546.1">
    <property type="nucleotide sequence ID" value="NZ_CP095073.1"/>
</dbReference>
<dbReference type="EMBL" id="CP095073">
    <property type="protein sequence ID" value="UOQ43187.1"/>
    <property type="molecule type" value="Genomic_DNA"/>
</dbReference>
<gene>
    <name evidence="1" type="ORF">MUN89_14750</name>
</gene>
<evidence type="ECO:0008006" key="3">
    <source>
        <dbReference type="Google" id="ProtNLM"/>
    </source>
</evidence>
<proteinExistence type="predicted"/>
<sequence length="124" mass="14019">MRPYIFISMLFVFLLAGCFPHKENVEVISASPSGYDIYLYTQTDQKQKAESYFNALLDWKMKQGNDGTLAFKKSKTDSNSIEVSENELPALVIKKEGKTVTKISGNSNQKNILSKLEQSVSYHN</sequence>
<name>A0ABY4EI68_9BACI</name>
<dbReference type="Proteomes" id="UP000831787">
    <property type="component" value="Chromosome"/>
</dbReference>
<evidence type="ECO:0000313" key="1">
    <source>
        <dbReference type="EMBL" id="UOQ43187.1"/>
    </source>
</evidence>